<dbReference type="RefSeq" id="WP_350447446.1">
    <property type="nucleotide sequence ID" value="NZ_CP146285.1"/>
</dbReference>
<evidence type="ECO:0000313" key="1">
    <source>
        <dbReference type="EMBL" id="XBY64406.1"/>
    </source>
</evidence>
<gene>
    <name evidence="1" type="ORF">ABS648_01200</name>
</gene>
<dbReference type="EMBL" id="CP158373">
    <property type="protein sequence ID" value="XBY64406.1"/>
    <property type="molecule type" value="Genomic_DNA"/>
</dbReference>
<name>A0AAU7Y3S6_9PSED</name>
<protein>
    <submittedName>
        <fullName evidence="1">TIGR02444 family protein</fullName>
    </submittedName>
</protein>
<proteinExistence type="predicted"/>
<dbReference type="AlphaFoldDB" id="A0AAU7Y3S6"/>
<reference evidence="1" key="1">
    <citation type="submission" date="2023-08" db="EMBL/GenBank/DDBJ databases">
        <title>Increased levels of nutrients transform a symbiont into a lethal pathobiont.</title>
        <authorList>
            <person name="Lachnit T."/>
            <person name="Ulrich L."/>
            <person name="Willmer F.M."/>
            <person name="Hasenbein T."/>
            <person name="Steiner L.X."/>
            <person name="Wolters M."/>
            <person name="Herbst E.M."/>
            <person name="Deines P."/>
        </authorList>
    </citation>
    <scope>NUCLEOTIDE SEQUENCE</scope>
    <source>
        <strain evidence="1">T3</strain>
    </source>
</reference>
<organism evidence="1">
    <name type="scientific">Pseudomonas solani</name>
    <dbReference type="NCBI Taxonomy" id="2731552"/>
    <lineage>
        <taxon>Bacteria</taxon>
        <taxon>Pseudomonadati</taxon>
        <taxon>Pseudomonadota</taxon>
        <taxon>Gammaproteobacteria</taxon>
        <taxon>Pseudomonadales</taxon>
        <taxon>Pseudomonadaceae</taxon>
        <taxon>Pseudomonas</taxon>
    </lineage>
</organism>
<dbReference type="InterPro" id="IPR012659">
    <property type="entry name" value="CHP02444"/>
</dbReference>
<sequence length="152" mass="16982">MPPDLWSFALDLYARPGVENACLRLQEQGADVCLLLAAAWLGRRGVHYDPVCAEQLQGIAGPWQRDVVEPLRRLRQAWREAAGTDTGLCELRDGVKRLELDAERRLLARLEEIAAPWPEANGQDWSWLDVLAGTAREDRDALQSLRAAAIEA</sequence>
<accession>A0AAU7Y3S6</accession>
<dbReference type="NCBIfam" id="TIGR02444">
    <property type="entry name" value="TIGR02444 family protein"/>
    <property type="match status" value="1"/>
</dbReference>
<dbReference type="Pfam" id="PF09523">
    <property type="entry name" value="DUF2390"/>
    <property type="match status" value="1"/>
</dbReference>